<proteinExistence type="predicted"/>
<dbReference type="AlphaFoldDB" id="A0A8D5JG50"/>
<organism evidence="1 2">
    <name type="scientific">Desulfomarina profundi</name>
    <dbReference type="NCBI Taxonomy" id="2772557"/>
    <lineage>
        <taxon>Bacteria</taxon>
        <taxon>Pseudomonadati</taxon>
        <taxon>Thermodesulfobacteriota</taxon>
        <taxon>Desulfobulbia</taxon>
        <taxon>Desulfobulbales</taxon>
        <taxon>Desulfobulbaceae</taxon>
        <taxon>Desulfomarina</taxon>
    </lineage>
</organism>
<gene>
    <name evidence="1" type="ORF">DGMP_03220</name>
</gene>
<accession>A0A8D5JG50</accession>
<reference evidence="1" key="1">
    <citation type="submission" date="2020-09" db="EMBL/GenBank/DDBJ databases">
        <title>Desulfogranum mesoprofundum gen. nov., sp. nov., a novel mesophilic, sulfate-reducing chemolithoautotroph isolated from a deep-sea hydrothermal vent chimney in the Suiyo Seamount.</title>
        <authorList>
            <person name="Hashimoto Y."/>
            <person name="Nakagawa S."/>
        </authorList>
    </citation>
    <scope>NUCLEOTIDE SEQUENCE</scope>
    <source>
        <strain evidence="1">KT2</strain>
    </source>
</reference>
<name>A0A8D5JG50_9BACT</name>
<protein>
    <submittedName>
        <fullName evidence="1">Uncharacterized protein</fullName>
    </submittedName>
</protein>
<evidence type="ECO:0000313" key="2">
    <source>
        <dbReference type="Proteomes" id="UP000826725"/>
    </source>
</evidence>
<sequence length="285" mass="32630">MNTTHVGWNGIRLTVPRSWTLHINGHTHLIFEKDFQPLLEIRWQIPDSRKPATHQSMLRKLQKQNNDIEEKQIEEKLFSLKKHYHIFCYGKKETPGPEGGILSCKTCGKLILFHLNQCDKNLAAPLAALSSLSCHFLQEEPHLWSFQGSDLLLPSTFILHKFSFRPGFGCLSFRLKKLDLHCSRLSPADIRLQNQSLQEILAVLSGLSENEIKNGRTDLSCGGYRYPSMTFQVLSRLKRQKPFIRASIQHDPDNNTLFSMVAESTQPIPPEICIPNQPEYETVSI</sequence>
<keyword evidence="2" id="KW-1185">Reference proteome</keyword>
<evidence type="ECO:0000313" key="1">
    <source>
        <dbReference type="EMBL" id="BCL59629.1"/>
    </source>
</evidence>
<dbReference type="Proteomes" id="UP000826725">
    <property type="component" value="Chromosome"/>
</dbReference>
<dbReference type="EMBL" id="AP024086">
    <property type="protein sequence ID" value="BCL59629.1"/>
    <property type="molecule type" value="Genomic_DNA"/>
</dbReference>
<dbReference type="KEGG" id="dbk:DGMP_03220"/>